<feature type="region of interest" description="Disordered" evidence="1">
    <location>
        <begin position="351"/>
        <end position="387"/>
    </location>
</feature>
<feature type="compositionally biased region" description="Polar residues" evidence="1">
    <location>
        <begin position="898"/>
        <end position="911"/>
    </location>
</feature>
<feature type="domain" description="BAH" evidence="3">
    <location>
        <begin position="2267"/>
        <end position="2386"/>
    </location>
</feature>
<feature type="compositionally biased region" description="Low complexity" evidence="1">
    <location>
        <begin position="2040"/>
        <end position="2057"/>
    </location>
</feature>
<dbReference type="InterPro" id="IPR001357">
    <property type="entry name" value="BRCT_dom"/>
</dbReference>
<feature type="region of interest" description="Disordered" evidence="1">
    <location>
        <begin position="465"/>
        <end position="484"/>
    </location>
</feature>
<dbReference type="GO" id="GO:0003682">
    <property type="term" value="F:chromatin binding"/>
    <property type="evidence" value="ECO:0007669"/>
    <property type="project" value="InterPro"/>
</dbReference>
<dbReference type="Gene3D" id="2.30.30.490">
    <property type="match status" value="1"/>
</dbReference>
<feature type="compositionally biased region" description="Basic residues" evidence="1">
    <location>
        <begin position="1654"/>
        <end position="1663"/>
    </location>
</feature>
<evidence type="ECO:0000313" key="4">
    <source>
        <dbReference type="EMBL" id="CAK0735734.1"/>
    </source>
</evidence>
<organism evidence="4 5">
    <name type="scientific">Coccomyxa viridis</name>
    <dbReference type="NCBI Taxonomy" id="1274662"/>
    <lineage>
        <taxon>Eukaryota</taxon>
        <taxon>Viridiplantae</taxon>
        <taxon>Chlorophyta</taxon>
        <taxon>core chlorophytes</taxon>
        <taxon>Trebouxiophyceae</taxon>
        <taxon>Trebouxiophyceae incertae sedis</taxon>
        <taxon>Coccomyxaceae</taxon>
        <taxon>Coccomyxa</taxon>
    </lineage>
</organism>
<feature type="compositionally biased region" description="Polar residues" evidence="1">
    <location>
        <begin position="1558"/>
        <end position="1568"/>
    </location>
</feature>
<feature type="region of interest" description="Disordered" evidence="1">
    <location>
        <begin position="1"/>
        <end position="54"/>
    </location>
</feature>
<dbReference type="InterPro" id="IPR043151">
    <property type="entry name" value="BAH_sf"/>
</dbReference>
<dbReference type="SUPFAM" id="SSF52113">
    <property type="entry name" value="BRCT domain"/>
    <property type="match status" value="1"/>
</dbReference>
<name>A0AAV1HVB5_9CHLO</name>
<evidence type="ECO:0000256" key="1">
    <source>
        <dbReference type="SAM" id="MobiDB-lite"/>
    </source>
</evidence>
<accession>A0AAV1HVB5</accession>
<feature type="compositionally biased region" description="Low complexity" evidence="1">
    <location>
        <begin position="1793"/>
        <end position="1806"/>
    </location>
</feature>
<dbReference type="PROSITE" id="PS51038">
    <property type="entry name" value="BAH"/>
    <property type="match status" value="1"/>
</dbReference>
<evidence type="ECO:0000313" key="5">
    <source>
        <dbReference type="Proteomes" id="UP001314263"/>
    </source>
</evidence>
<gene>
    <name evidence="4" type="ORF">CVIRNUC_000630</name>
</gene>
<feature type="region of interest" description="Disordered" evidence="1">
    <location>
        <begin position="565"/>
        <end position="610"/>
    </location>
</feature>
<keyword evidence="5" id="KW-1185">Reference proteome</keyword>
<reference evidence="4 5" key="1">
    <citation type="submission" date="2023-10" db="EMBL/GenBank/DDBJ databases">
        <authorList>
            <person name="Maclean D."/>
            <person name="Macfadyen A."/>
        </authorList>
    </citation>
    <scope>NUCLEOTIDE SEQUENCE [LARGE SCALE GENOMIC DNA]</scope>
</reference>
<feature type="region of interest" description="Disordered" evidence="1">
    <location>
        <begin position="793"/>
        <end position="843"/>
    </location>
</feature>
<evidence type="ECO:0008006" key="6">
    <source>
        <dbReference type="Google" id="ProtNLM"/>
    </source>
</evidence>
<dbReference type="PROSITE" id="PS50172">
    <property type="entry name" value="BRCT"/>
    <property type="match status" value="1"/>
</dbReference>
<feature type="region of interest" description="Disordered" evidence="1">
    <location>
        <begin position="84"/>
        <end position="109"/>
    </location>
</feature>
<dbReference type="InterPro" id="IPR001025">
    <property type="entry name" value="BAH_dom"/>
</dbReference>
<feature type="region of interest" description="Disordered" evidence="1">
    <location>
        <begin position="1108"/>
        <end position="1367"/>
    </location>
</feature>
<feature type="domain" description="BRCT" evidence="2">
    <location>
        <begin position="1830"/>
        <end position="1917"/>
    </location>
</feature>
<feature type="compositionally biased region" description="Polar residues" evidence="1">
    <location>
        <begin position="865"/>
        <end position="879"/>
    </location>
</feature>
<feature type="region of interest" description="Disordered" evidence="1">
    <location>
        <begin position="1759"/>
        <end position="1780"/>
    </location>
</feature>
<sequence>MLNAGASNTHGSQENIKIAQDPGSSPAIEPPKPARSEGTSVAKSAGHSSAFKTPISAIRSGDRWGSHTVADILGLSPGIRGPSLLLSPLCSRAAPVSPGSGGKSHGTVGKAVSRQPLLPLDEGRKAAVIHHSSQPLPERPAWDAASLRPCPEPPSNNDRPEKAPQKSEQPLSPDRQLSLHLTPTVEAEEVQQSPAASAERLAGAHMQEAPADEHRHSLLAGQGLTVEHVSEDAQPLSPCPPSLCVPSYDRPEAEQAAPREQAAVPAPASCENTTQMAGAITAAGLSPSSIVRDLPATEVQERTTQLPMVLCTLLEALPTEGGESCTAQLPEPQTMTVQAQSAGGAAMPCAAQEAEGAAAPAEEERPCSERVSTPQAPGVKPQDAHRSDMPCAAEMGEVALVPLEEDCPCPGQLPEPQALAVQAQDTDSSIMQGAPELAGAAAVVSEDEMPGPAHLPAPQQLVAHAQDAGNRASPGPVKDDEAADLHAKEDRACPAQLPAPQRFAMQSQGSDGNDAAGKRQDDAAGKSQEECGVQAEPQKAAEMQPLRSAHDAAPDRMQPEVQGLTFQQAGKHRGSSSAGYMGSGGAQEAMVKAGHEGSRPSSLLPPAEPTLHSLAASPLSAGREAAAPAESPAESLKALLSPALAVAAASVLLSVQGTEMTLPDSEGTQRAVTASHLIRRFNQAIHAGDPVGGIFNTVRMADLQAAIVAAGADKEDQRTESWERRLVEARHEHGLLEWELDKADGAPDPTQQLLRSPLPGIAALLCTEEEICARQQQLAKAGALKRMRVPETQLEANTGDSRAAAAADKSGCPNDAEYAGSSLEQPQAAPLDRKGGVRSTGRCSSHLEPVLECEEPSIRPMDHTSPASNQAAVLQQSPQAVPEASQGTLMREGPAQGHSPQDFQQDGQLIPSQGADDKPQKGNTQDGDVQHAGQVSEMASSQHEEFPRPPSQPQLIQQARGMVFDCSAPTPSGNPICPSLNLHLFTQLASLQPACAAQSQIGACADSASHLASHAEPPEKEAGLPVVGVTGLRLREGAPVAPEAARAAQALTCIEETAREEGAQLASSPVGQLAAEEQLGLCLRLDDTQVEAESGAYEQAARGSLDVGATVIPDTMEPCSSSKETPKSKQQLTPREQPPEPASYQQSGLPAVPEGEGRVAAARGEAGKQHQDVPLQHGFTAAPGNAQQPAKRASKRREKQEREAAALRASSSRRKSQAFALGAPAAWRTAGGPVRAASTAAVGHRSAAGGLSPPAQAVQRHTSSPSALARHALDAKQRGDSAAHPAQPCREDLDPVHGTKRLCKRRDSEAAAALARVAEMPPSLADSTQGPSPHRQSESALPAWLGSDKPAAQRPESPLPAWLGGGRAPAIATREPVQMSVSPVWLMDSEEALPRERSRAGAQQPASVGAAIEGVAVDVNLADPPSLAEDMAPSAAGGGASAGAGQAQQHAWLSLDTGKADGASDAAVSDWRLRHRDVQLRKPESAAPLHRAGYPSQQTYHDTYSFPESQEAGTQQPAKLLQPSKRPLFAGQWPLADKTRPLQHDRTQHAPAKHQKSRLASPQAQQQRKGLLATAAHPPKPKQSLEHPGPMQMKTGMRSRAQVRDGDKAELQGRPQRSRKAPKKFSDFTQGQGLDAVASSSGAADVASLGCKSPQRRSPRKTRGALNASPQVADVPQPAAPPAPMPESTMARDEGMLADACEPEEGPEPEEGREPEEGQEQGGNALAMIRSAQLGCSKCRMSRKGCSVCRMRAGLTPLPKRLSISPRKPAQKRKASPALESVAAGAGVDCDAAADEPAAGPAGPMHPGHHGRKRSLAELQGTADGLRSGKGKGALAGQRLLLSGFGATRERRPLVKLIHQHGGRVLDSIPPYKGCARADAVVAESGSDRRIKCLLARVTGIPVLKRSFLDRCIKAGRWLTAGRVDVWVPAGEGHRVFQGHRVFLSGSAAALEPLRSILPYAGAVIVDAMGEAAEVQPAKRVCSDTRVGSACKAACDIVVIDQQDFQHRKSDLQTLRRQARCLGLPVKPLEWAIDALHDGAIPSSPTAPRAATANRPAGRCRAKGCSPATPQTPRPLSPDAPQTARVGSPSAPRLGRPVDAAEAAQPEAHPGLNGESSATAKAQGAVADAALAENLAAAKGCAAQQREAGPECNELIEDSQSYDGSHDEDYGHLSPVSSSMGPRIPPGAVHEQAHAPAERIVTSTGIEKPGGHRTMSAANLHGAERAVAKPNLPCLRWHGDPTDPPAGLDLPTVSNRKYYNGFTLGGDLIKVGDAVMLHMLPGDDAPRVARLQTVWSQVPKDGCERKFAQCCLFYRPSETEFFGTGEPSELFASTHVDERLPLQRISARCTVSMGRCQGRAEHEASSADYICTYFYNHREDLLSRLPAC</sequence>
<feature type="compositionally biased region" description="Basic and acidic residues" evidence="1">
    <location>
        <begin position="1602"/>
        <end position="1611"/>
    </location>
</feature>
<feature type="compositionally biased region" description="Polar residues" evidence="1">
    <location>
        <begin position="37"/>
        <end position="51"/>
    </location>
</feature>
<feature type="region of interest" description="Disordered" evidence="1">
    <location>
        <begin position="857"/>
        <end position="928"/>
    </location>
</feature>
<feature type="compositionally biased region" description="Low complexity" evidence="1">
    <location>
        <begin position="351"/>
        <end position="360"/>
    </location>
</feature>
<dbReference type="Gene3D" id="3.40.50.10190">
    <property type="entry name" value="BRCT domain"/>
    <property type="match status" value="1"/>
</dbReference>
<protein>
    <recommendedName>
        <fullName evidence="6">BRCT domain-containing protein</fullName>
    </recommendedName>
</protein>
<dbReference type="Pfam" id="PF01426">
    <property type="entry name" value="BAH"/>
    <property type="match status" value="1"/>
</dbReference>
<feature type="compositionally biased region" description="Low complexity" evidence="1">
    <location>
        <begin position="1668"/>
        <end position="1677"/>
    </location>
</feature>
<feature type="region of interest" description="Disordered" evidence="1">
    <location>
        <begin position="934"/>
        <end position="953"/>
    </location>
</feature>
<feature type="compositionally biased region" description="Polar residues" evidence="1">
    <location>
        <begin position="1"/>
        <end position="15"/>
    </location>
</feature>
<dbReference type="Proteomes" id="UP001314263">
    <property type="component" value="Unassembled WGS sequence"/>
</dbReference>
<feature type="region of interest" description="Disordered" evidence="1">
    <location>
        <begin position="128"/>
        <end position="209"/>
    </location>
</feature>
<feature type="compositionally biased region" description="Basic and acidic residues" evidence="1">
    <location>
        <begin position="516"/>
        <end position="529"/>
    </location>
</feature>
<dbReference type="SMART" id="SM00292">
    <property type="entry name" value="BRCT"/>
    <property type="match status" value="1"/>
</dbReference>
<feature type="compositionally biased region" description="Low complexity" evidence="1">
    <location>
        <begin position="1633"/>
        <end position="1649"/>
    </location>
</feature>
<evidence type="ECO:0000259" key="2">
    <source>
        <dbReference type="PROSITE" id="PS50172"/>
    </source>
</evidence>
<feature type="compositionally biased region" description="Polar residues" evidence="1">
    <location>
        <begin position="1118"/>
        <end position="1134"/>
    </location>
</feature>
<feature type="region of interest" description="Disordered" evidence="1">
    <location>
        <begin position="1793"/>
        <end position="1815"/>
    </location>
</feature>
<feature type="region of interest" description="Disordered" evidence="1">
    <location>
        <begin position="1424"/>
        <end position="1721"/>
    </location>
</feature>
<proteinExistence type="predicted"/>
<comment type="caution">
    <text evidence="4">The sequence shown here is derived from an EMBL/GenBank/DDBJ whole genome shotgun (WGS) entry which is preliminary data.</text>
</comment>
<dbReference type="InterPro" id="IPR036420">
    <property type="entry name" value="BRCT_dom_sf"/>
</dbReference>
<feature type="compositionally biased region" description="Basic and acidic residues" evidence="1">
    <location>
        <begin position="1537"/>
        <end position="1548"/>
    </location>
</feature>
<feature type="compositionally biased region" description="Basic and acidic residues" evidence="1">
    <location>
        <begin position="1271"/>
        <end position="1281"/>
    </location>
</feature>
<evidence type="ECO:0000259" key="3">
    <source>
        <dbReference type="PROSITE" id="PS51038"/>
    </source>
</evidence>
<feature type="region of interest" description="Disordered" evidence="1">
    <location>
        <begin position="505"/>
        <end position="551"/>
    </location>
</feature>
<feature type="region of interest" description="Disordered" evidence="1">
    <location>
        <begin position="2039"/>
        <end position="2120"/>
    </location>
</feature>
<feature type="compositionally biased region" description="Polar residues" evidence="1">
    <location>
        <begin position="1495"/>
        <end position="1517"/>
    </location>
</feature>
<dbReference type="EMBL" id="CAUYUE010000001">
    <property type="protein sequence ID" value="CAK0735734.1"/>
    <property type="molecule type" value="Genomic_DNA"/>
</dbReference>